<dbReference type="EMBL" id="JANAKD010000073">
    <property type="protein sequence ID" value="KAJ3498075.1"/>
    <property type="molecule type" value="Genomic_DNA"/>
</dbReference>
<evidence type="ECO:0000313" key="1">
    <source>
        <dbReference type="EMBL" id="KAJ3498075.1"/>
    </source>
</evidence>
<gene>
    <name evidence="1" type="ORF">NLG97_g1406</name>
</gene>
<accession>A0ACC1R756</accession>
<dbReference type="Proteomes" id="UP001148737">
    <property type="component" value="Unassembled WGS sequence"/>
</dbReference>
<name>A0ACC1R756_9HYPO</name>
<keyword evidence="2" id="KW-1185">Reference proteome</keyword>
<evidence type="ECO:0000313" key="2">
    <source>
        <dbReference type="Proteomes" id="UP001148737"/>
    </source>
</evidence>
<reference evidence="1" key="1">
    <citation type="submission" date="2022-07" db="EMBL/GenBank/DDBJ databases">
        <title>Genome Sequence of Lecanicillium saksenae.</title>
        <authorList>
            <person name="Buettner E."/>
        </authorList>
    </citation>
    <scope>NUCLEOTIDE SEQUENCE</scope>
    <source>
        <strain evidence="1">VT-O1</strain>
    </source>
</reference>
<comment type="caution">
    <text evidence="1">The sequence shown here is derived from an EMBL/GenBank/DDBJ whole genome shotgun (WGS) entry which is preliminary data.</text>
</comment>
<sequence>MCLFSASTTMLGILGAIASVVTPLGLGEKLATVGMKAVAFEYAQDTSSIAIGTSLRSNGSFHRICEDPRVYSLPCPCPYTGDTMETTHFKNGSVLREFPYGIHTEIPFVLREVFSSGTASQRTTISNSLDIEWRQLTMTAKDENFDNGTAYEQGMYRQLDSILLQDGYKVFEGLIIDNKMGGIGFRNHTIPTGLSYGATWKEDLLFVEPDVSCVNTNLSIDFEIATAKLDNEFRDVVLTDRGGFADLNMTHLPVHLPKSQINPDLQARAYDAAVLNNKYTMMIYNITDRSNNSLSGLRYPYIKSDHGDKFPLIDPSNNLRSLEVSTKFGSYFYNGGFNLTQYSNPYNVTGSDLDSINTMCTGADDTAGNSTKQATISNIYMQCGILRGAPVRINDGSPLLFEEGSKWSSKLYTCAATVRATIKTVSFSFNATDSSRALDGLRVTGIDSKEYINDTEVPLWGFEESGSTFDAIQPLWGLISSDYQSRQNLSSVRQPYFFIPGYRSLFGRFGPKPLPNLASSIFASRTMDQVFAFDDHGGFDLQGSSSTAILRRWQSLSQNATSAATIIKLTWTDLASSAVVGTKGVMGRLNKDKSDSFPHIQVSPIERTITYRFSYGIPAFVLLLSFILVGITSMISACLQNAGVARLRLRIHQTSVGRAYTTHLYPDDSSLTMSSREWRESNGYRPLKLTHICAGEELGQSERQHDVQSGKEPDQTVQRLIQSRQS</sequence>
<protein>
    <submittedName>
        <fullName evidence="1">Uncharacterized protein</fullName>
    </submittedName>
</protein>
<proteinExistence type="predicted"/>
<organism evidence="1 2">
    <name type="scientific">Lecanicillium saksenae</name>
    <dbReference type="NCBI Taxonomy" id="468837"/>
    <lineage>
        <taxon>Eukaryota</taxon>
        <taxon>Fungi</taxon>
        <taxon>Dikarya</taxon>
        <taxon>Ascomycota</taxon>
        <taxon>Pezizomycotina</taxon>
        <taxon>Sordariomycetes</taxon>
        <taxon>Hypocreomycetidae</taxon>
        <taxon>Hypocreales</taxon>
        <taxon>Cordycipitaceae</taxon>
        <taxon>Lecanicillium</taxon>
    </lineage>
</organism>